<dbReference type="AlphaFoldDB" id="A0A6P0UXC5"/>
<dbReference type="InterPro" id="IPR036770">
    <property type="entry name" value="Ankyrin_rpt-contain_sf"/>
</dbReference>
<proteinExistence type="predicted"/>
<dbReference type="SMART" id="SM00248">
    <property type="entry name" value="ANK"/>
    <property type="match status" value="4"/>
</dbReference>
<dbReference type="SUPFAM" id="SSF48403">
    <property type="entry name" value="Ankyrin repeat"/>
    <property type="match status" value="1"/>
</dbReference>
<name>A0A6P0UXC5_9FLAO</name>
<keyword evidence="4" id="KW-0732">Signal</keyword>
<keyword evidence="2 3" id="KW-0040">ANK repeat</keyword>
<keyword evidence="6" id="KW-1185">Reference proteome</keyword>
<dbReference type="InterPro" id="IPR011659">
    <property type="entry name" value="WD40"/>
</dbReference>
<feature type="chain" id="PRO_5026850250" evidence="4">
    <location>
        <begin position="20"/>
        <end position="462"/>
    </location>
</feature>
<feature type="repeat" description="ANK" evidence="3">
    <location>
        <begin position="82"/>
        <end position="114"/>
    </location>
</feature>
<dbReference type="SUPFAM" id="SSF82171">
    <property type="entry name" value="DPP6 N-terminal domain-like"/>
    <property type="match status" value="1"/>
</dbReference>
<dbReference type="PROSITE" id="PS50088">
    <property type="entry name" value="ANK_REPEAT"/>
    <property type="match status" value="4"/>
</dbReference>
<evidence type="ECO:0000256" key="3">
    <source>
        <dbReference type="PROSITE-ProRule" id="PRU00023"/>
    </source>
</evidence>
<dbReference type="Gene3D" id="2.120.10.30">
    <property type="entry name" value="TolB, C-terminal domain"/>
    <property type="match status" value="1"/>
</dbReference>
<dbReference type="RefSeq" id="WP_163608404.1">
    <property type="nucleotide sequence ID" value="NZ_JAABOO010000004.1"/>
</dbReference>
<gene>
    <name evidence="5" type="ORF">GWK08_16750</name>
</gene>
<comment type="caution">
    <text evidence="5">The sequence shown here is derived from an EMBL/GenBank/DDBJ whole genome shotgun (WGS) entry which is preliminary data.</text>
</comment>
<evidence type="ECO:0000256" key="2">
    <source>
        <dbReference type="ARBA" id="ARBA00023043"/>
    </source>
</evidence>
<dbReference type="PANTHER" id="PTHR24198:SF165">
    <property type="entry name" value="ANKYRIN REPEAT-CONTAINING PROTEIN-RELATED"/>
    <property type="match status" value="1"/>
</dbReference>
<feature type="signal peptide" evidence="4">
    <location>
        <begin position="1"/>
        <end position="19"/>
    </location>
</feature>
<evidence type="ECO:0000313" key="6">
    <source>
        <dbReference type="Proteomes" id="UP000468581"/>
    </source>
</evidence>
<dbReference type="Pfam" id="PF12796">
    <property type="entry name" value="Ank_2"/>
    <property type="match status" value="1"/>
</dbReference>
<dbReference type="Proteomes" id="UP000468581">
    <property type="component" value="Unassembled WGS sequence"/>
</dbReference>
<evidence type="ECO:0000256" key="4">
    <source>
        <dbReference type="SAM" id="SignalP"/>
    </source>
</evidence>
<accession>A0A6P0UXC5</accession>
<dbReference type="Pfam" id="PF07676">
    <property type="entry name" value="PD40"/>
    <property type="match status" value="3"/>
</dbReference>
<evidence type="ECO:0000313" key="5">
    <source>
        <dbReference type="EMBL" id="NER15106.1"/>
    </source>
</evidence>
<dbReference type="InterPro" id="IPR002110">
    <property type="entry name" value="Ankyrin_rpt"/>
</dbReference>
<feature type="repeat" description="ANK" evidence="3">
    <location>
        <begin position="115"/>
        <end position="147"/>
    </location>
</feature>
<dbReference type="InterPro" id="IPR011042">
    <property type="entry name" value="6-blade_b-propeller_TolB-like"/>
</dbReference>
<evidence type="ECO:0000256" key="1">
    <source>
        <dbReference type="ARBA" id="ARBA00022737"/>
    </source>
</evidence>
<dbReference type="Gene3D" id="1.25.40.20">
    <property type="entry name" value="Ankyrin repeat-containing domain"/>
    <property type="match status" value="1"/>
</dbReference>
<sequence length="462" mass="52783">MRALLILTFYLLIHPQLSAQNIYRTACRGNLARLDSMLVNTSIDVPDDRGRSLLHWAVACRKKEIFDLLIRKGITINGADNQGRTPLHVAVQFNNTEYFDHLVNLQPDNDWTSVYGASLLELAVLNKNKTLTEKLIANGVDINIKNKRGSTALEISQRIGAKDISEFLISQGADKNLVRKFKMKGKYMGLKAPETSPEMFAPNFISTEEQEFGSVFNSKGTEFYFGVDVNGRNEIRYSRLKGKQWSKPKTIISHERYSYNDPFLSNDENRLYFISKRALDGIGKIKDVDIWYVERSGNGWSEPINAGTNINTGGDEYYISFTKDGTMYFASNGHKRRDTTRTDHDIYYSKFTKGAFQKPVRLGEAVNTRGYEADVFVSPDGSYMIFCSTRDNGFGRGDLYISFRGSDNKWSKAINMGKEINSENYEYCPFVTKDGKYLFYTSNQDIYWVSTKIIDKIKEDNR</sequence>
<keyword evidence="1" id="KW-0677">Repeat</keyword>
<feature type="repeat" description="ANK" evidence="3">
    <location>
        <begin position="148"/>
        <end position="180"/>
    </location>
</feature>
<dbReference type="CDD" id="cd15482">
    <property type="entry name" value="Sialidase_non-viral"/>
    <property type="match status" value="1"/>
</dbReference>
<organism evidence="5 6">
    <name type="scientific">Leptobacterium flavescens</name>
    <dbReference type="NCBI Taxonomy" id="472055"/>
    <lineage>
        <taxon>Bacteria</taxon>
        <taxon>Pseudomonadati</taxon>
        <taxon>Bacteroidota</taxon>
        <taxon>Flavobacteriia</taxon>
        <taxon>Flavobacteriales</taxon>
        <taxon>Flavobacteriaceae</taxon>
        <taxon>Leptobacterium</taxon>
    </lineage>
</organism>
<reference evidence="5 6" key="1">
    <citation type="submission" date="2020-01" db="EMBL/GenBank/DDBJ databases">
        <title>Leptobacterium flavescens.</title>
        <authorList>
            <person name="Wang G."/>
        </authorList>
    </citation>
    <scope>NUCLEOTIDE SEQUENCE [LARGE SCALE GENOMIC DNA]</scope>
    <source>
        <strain evidence="5 6">KCTC 22160</strain>
    </source>
</reference>
<feature type="repeat" description="ANK" evidence="3">
    <location>
        <begin position="49"/>
        <end position="81"/>
    </location>
</feature>
<dbReference type="PANTHER" id="PTHR24198">
    <property type="entry name" value="ANKYRIN REPEAT AND PROTEIN KINASE DOMAIN-CONTAINING PROTEIN"/>
    <property type="match status" value="1"/>
</dbReference>
<protein>
    <submittedName>
        <fullName evidence="5">Uncharacterized protein</fullName>
    </submittedName>
</protein>
<dbReference type="EMBL" id="JAABOO010000004">
    <property type="protein sequence ID" value="NER15106.1"/>
    <property type="molecule type" value="Genomic_DNA"/>
</dbReference>
<dbReference type="PRINTS" id="PR01415">
    <property type="entry name" value="ANKYRIN"/>
</dbReference>
<dbReference type="PROSITE" id="PS50297">
    <property type="entry name" value="ANK_REP_REGION"/>
    <property type="match status" value="2"/>
</dbReference>